<evidence type="ECO:0000256" key="8">
    <source>
        <dbReference type="ARBA" id="ARBA00023053"/>
    </source>
</evidence>
<keyword evidence="4 14" id="KW-0812">Transmembrane</keyword>
<gene>
    <name evidence="16" type="primary">LOC106466277</name>
</gene>
<evidence type="ECO:0000256" key="12">
    <source>
        <dbReference type="ARBA" id="ARBA00023201"/>
    </source>
</evidence>
<feature type="transmembrane region" description="Helical" evidence="14">
    <location>
        <begin position="6"/>
        <end position="26"/>
    </location>
</feature>
<evidence type="ECO:0000256" key="6">
    <source>
        <dbReference type="ARBA" id="ARBA00022979"/>
    </source>
</evidence>
<feature type="transmembrane region" description="Helical" evidence="14">
    <location>
        <begin position="47"/>
        <end position="67"/>
    </location>
</feature>
<keyword evidence="6" id="KW-0530">Neurotransmitter biosynthesis</keyword>
<evidence type="ECO:0000256" key="3">
    <source>
        <dbReference type="ARBA" id="ARBA00022448"/>
    </source>
</evidence>
<sequence length="566" mass="61676">MAINIPGLVSIIIFYIIIMVVGIWASRKKKTSGGDQESEEVMLAGRNIGVFVGIFTMTATWVGGGYINGTAEAMFSFGLAWCQAPFGYSLSLALGGLIFAKKMRSQGYMTMLDPLQENFGPRMGGLLFLPALCGEIFWSAAILAALGATISVIIDIEINTSIIVSCCIAVLYTLFGGLYSVAYTDVIQLFCIIIGLWLSIPFSFLHEAVGDTSLNSIDWLGSVELTDVGVYVDYWLLLILGGIPWQVYFQRVLSAKSAFNAQILSYVAAVGCIFMAIPPMIIGVVAKATLWNETAYGMPVTPEKSSLVLPLVLQYLTPTAVSFFGLGAVSAAVMSSSDSSVLSASSMFAHNVYKLIFRQNASEREVVWVIRISIVVVGALATAMALTVGSINALWYLCSDLVYVILFPQLLCVVHLKKYCNTYGSLSAYIVGLLLRALGGESILGLEPVIHYPFFSETSGQRFPFRTLSMLASLVTLLVISKFTKWVFEMGYLPQKLEIFRCVVNFPKSIDKACTSLSDPVTVPNVSTVRTEMNGKVNLAVDLKSEDKFKMDADYRTSLKLKESSV</sequence>
<dbReference type="Gene3D" id="1.20.1730.10">
    <property type="entry name" value="Sodium/glucose cotransporter"/>
    <property type="match status" value="1"/>
</dbReference>
<feature type="transmembrane region" description="Helical" evidence="14">
    <location>
        <begin position="186"/>
        <end position="205"/>
    </location>
</feature>
<reference evidence="16" key="1">
    <citation type="submission" date="2025-08" db="UniProtKB">
        <authorList>
            <consortium name="RefSeq"/>
        </authorList>
    </citation>
    <scope>IDENTIFICATION</scope>
    <source>
        <tissue evidence="16">Muscle</tissue>
    </source>
</reference>
<dbReference type="Pfam" id="PF00474">
    <property type="entry name" value="SSF"/>
    <property type="match status" value="1"/>
</dbReference>
<feature type="transmembrane region" description="Helical" evidence="14">
    <location>
        <begin position="263"/>
        <end position="286"/>
    </location>
</feature>
<evidence type="ECO:0000256" key="13">
    <source>
        <dbReference type="RuleBase" id="RU362091"/>
    </source>
</evidence>
<keyword evidence="12" id="KW-0739">Sodium transport</keyword>
<evidence type="ECO:0000313" key="15">
    <source>
        <dbReference type="Proteomes" id="UP000694941"/>
    </source>
</evidence>
<dbReference type="InterPro" id="IPR001734">
    <property type="entry name" value="Na/solute_symporter"/>
</dbReference>
<keyword evidence="7 14" id="KW-1133">Transmembrane helix</keyword>
<feature type="transmembrane region" description="Helical" evidence="14">
    <location>
        <begin position="160"/>
        <end position="179"/>
    </location>
</feature>
<proteinExistence type="inferred from homology"/>
<dbReference type="RefSeq" id="XP_013781993.1">
    <property type="nucleotide sequence ID" value="XM_013926539.2"/>
</dbReference>
<comment type="subcellular location">
    <subcellularLocation>
        <location evidence="1">Membrane</location>
        <topology evidence="1">Multi-pass membrane protein</topology>
    </subcellularLocation>
</comment>
<feature type="transmembrane region" description="Helical" evidence="14">
    <location>
        <begin position="366"/>
        <end position="387"/>
    </location>
</feature>
<accession>A0ABM1BHA8</accession>
<name>A0ABM1BHA8_LIMPO</name>
<evidence type="ECO:0000256" key="1">
    <source>
        <dbReference type="ARBA" id="ARBA00004141"/>
    </source>
</evidence>
<keyword evidence="9" id="KW-0406">Ion transport</keyword>
<dbReference type="PROSITE" id="PS50283">
    <property type="entry name" value="NA_SOLUT_SYMP_3"/>
    <property type="match status" value="1"/>
</dbReference>
<evidence type="ECO:0000256" key="14">
    <source>
        <dbReference type="SAM" id="Phobius"/>
    </source>
</evidence>
<evidence type="ECO:0000256" key="5">
    <source>
        <dbReference type="ARBA" id="ARBA00022847"/>
    </source>
</evidence>
<feature type="transmembrane region" description="Helical" evidence="14">
    <location>
        <begin position="306"/>
        <end position="333"/>
    </location>
</feature>
<keyword evidence="8" id="KW-0915">Sodium</keyword>
<dbReference type="InterPro" id="IPR052244">
    <property type="entry name" value="Choline_transporter"/>
</dbReference>
<protein>
    <submittedName>
        <fullName evidence="16">High-affinity choline transporter 1-like isoform X1</fullName>
    </submittedName>
</protein>
<keyword evidence="5" id="KW-0769">Symport</keyword>
<dbReference type="PANTHER" id="PTHR45897:SF4">
    <property type="entry name" value="HIGH-AFFINITY CHOLINE TRANSPORTER 1"/>
    <property type="match status" value="1"/>
</dbReference>
<dbReference type="GeneID" id="106466277"/>
<keyword evidence="10 14" id="KW-0472">Membrane</keyword>
<evidence type="ECO:0000256" key="11">
    <source>
        <dbReference type="ARBA" id="ARBA00023180"/>
    </source>
</evidence>
<feature type="transmembrane region" description="Helical" evidence="14">
    <location>
        <begin position="426"/>
        <end position="443"/>
    </location>
</feature>
<dbReference type="CDD" id="cd11474">
    <property type="entry name" value="SLC5sbd_CHT"/>
    <property type="match status" value="1"/>
</dbReference>
<keyword evidence="11" id="KW-0325">Glycoprotein</keyword>
<evidence type="ECO:0000256" key="9">
    <source>
        <dbReference type="ARBA" id="ARBA00023065"/>
    </source>
</evidence>
<dbReference type="InterPro" id="IPR038377">
    <property type="entry name" value="Na/Glc_symporter_sf"/>
</dbReference>
<dbReference type="PANTHER" id="PTHR45897">
    <property type="entry name" value="HIGH-AFFINITY CHOLINE TRANSPORTER 1"/>
    <property type="match status" value="1"/>
</dbReference>
<feature type="transmembrane region" description="Helical" evidence="14">
    <location>
        <begin position="126"/>
        <end position="154"/>
    </location>
</feature>
<keyword evidence="3" id="KW-0813">Transport</keyword>
<evidence type="ECO:0000256" key="4">
    <source>
        <dbReference type="ARBA" id="ARBA00022692"/>
    </source>
</evidence>
<organism evidence="15 16">
    <name type="scientific">Limulus polyphemus</name>
    <name type="common">Atlantic horseshoe crab</name>
    <dbReference type="NCBI Taxonomy" id="6850"/>
    <lineage>
        <taxon>Eukaryota</taxon>
        <taxon>Metazoa</taxon>
        <taxon>Ecdysozoa</taxon>
        <taxon>Arthropoda</taxon>
        <taxon>Chelicerata</taxon>
        <taxon>Merostomata</taxon>
        <taxon>Xiphosura</taxon>
        <taxon>Limulidae</taxon>
        <taxon>Limulus</taxon>
    </lineage>
</organism>
<feature type="transmembrane region" description="Helical" evidence="14">
    <location>
        <begin position="234"/>
        <end position="251"/>
    </location>
</feature>
<evidence type="ECO:0000313" key="16">
    <source>
        <dbReference type="RefSeq" id="XP_013781993.1"/>
    </source>
</evidence>
<dbReference type="Proteomes" id="UP000694941">
    <property type="component" value="Unplaced"/>
</dbReference>
<comment type="similarity">
    <text evidence="2 13">Belongs to the sodium:solute symporter (SSF) (TC 2.A.21) family.</text>
</comment>
<evidence type="ECO:0000256" key="2">
    <source>
        <dbReference type="ARBA" id="ARBA00006434"/>
    </source>
</evidence>
<evidence type="ECO:0000256" key="7">
    <source>
        <dbReference type="ARBA" id="ARBA00022989"/>
    </source>
</evidence>
<keyword evidence="15" id="KW-1185">Reference proteome</keyword>
<evidence type="ECO:0000256" key="10">
    <source>
        <dbReference type="ARBA" id="ARBA00023136"/>
    </source>
</evidence>
<feature type="transmembrane region" description="Helical" evidence="14">
    <location>
        <begin position="463"/>
        <end position="480"/>
    </location>
</feature>
<feature type="transmembrane region" description="Helical" evidence="14">
    <location>
        <begin position="73"/>
        <end position="100"/>
    </location>
</feature>
<feature type="transmembrane region" description="Helical" evidence="14">
    <location>
        <begin position="393"/>
        <end position="414"/>
    </location>
</feature>